<evidence type="ECO:0000256" key="4">
    <source>
        <dbReference type="ARBA" id="ARBA00022989"/>
    </source>
</evidence>
<dbReference type="InterPro" id="IPR003663">
    <property type="entry name" value="Sugar/inositol_transpt"/>
</dbReference>
<comment type="similarity">
    <text evidence="7">Belongs to the major facilitator superfamily. Sugar transporter (TC 2.A.1.1) family. Trehalose transporter subfamily.</text>
</comment>
<dbReference type="PANTHER" id="PTHR48021">
    <property type="match status" value="1"/>
</dbReference>
<dbReference type="PROSITE" id="PS50850">
    <property type="entry name" value="MFS"/>
    <property type="match status" value="1"/>
</dbReference>
<protein>
    <recommendedName>
        <fullName evidence="9">Major facilitator superfamily (MFS) profile domain-containing protein</fullName>
    </recommendedName>
</protein>
<dbReference type="InterPro" id="IPR005829">
    <property type="entry name" value="Sugar_transporter_CS"/>
</dbReference>
<accession>A0AA38MJ65</accession>
<evidence type="ECO:0000256" key="1">
    <source>
        <dbReference type="ARBA" id="ARBA00004651"/>
    </source>
</evidence>
<dbReference type="AlphaFoldDB" id="A0AA38MJ65"/>
<feature type="transmembrane region" description="Helical" evidence="8">
    <location>
        <begin position="412"/>
        <end position="434"/>
    </location>
</feature>
<feature type="transmembrane region" description="Helical" evidence="8">
    <location>
        <begin position="312"/>
        <end position="334"/>
    </location>
</feature>
<evidence type="ECO:0000256" key="6">
    <source>
        <dbReference type="ARBA" id="ARBA00023180"/>
    </source>
</evidence>
<feature type="transmembrane region" description="Helical" evidence="8">
    <location>
        <begin position="83"/>
        <end position="102"/>
    </location>
</feature>
<comment type="subcellular location">
    <subcellularLocation>
        <location evidence="1">Cell membrane</location>
        <topology evidence="1">Multi-pass membrane protein</topology>
    </subcellularLocation>
</comment>
<dbReference type="InterPro" id="IPR020846">
    <property type="entry name" value="MFS_dom"/>
</dbReference>
<keyword evidence="2" id="KW-1003">Cell membrane</keyword>
<feature type="transmembrane region" description="Helical" evidence="8">
    <location>
        <begin position="248"/>
        <end position="271"/>
    </location>
</feature>
<organism evidence="10 11">
    <name type="scientific">Zophobas morio</name>
    <dbReference type="NCBI Taxonomy" id="2755281"/>
    <lineage>
        <taxon>Eukaryota</taxon>
        <taxon>Metazoa</taxon>
        <taxon>Ecdysozoa</taxon>
        <taxon>Arthropoda</taxon>
        <taxon>Hexapoda</taxon>
        <taxon>Insecta</taxon>
        <taxon>Pterygota</taxon>
        <taxon>Neoptera</taxon>
        <taxon>Endopterygota</taxon>
        <taxon>Coleoptera</taxon>
        <taxon>Polyphaga</taxon>
        <taxon>Cucujiformia</taxon>
        <taxon>Tenebrionidae</taxon>
        <taxon>Zophobas</taxon>
    </lineage>
</organism>
<evidence type="ECO:0000256" key="3">
    <source>
        <dbReference type="ARBA" id="ARBA00022692"/>
    </source>
</evidence>
<dbReference type="PANTHER" id="PTHR48021:SF46">
    <property type="entry name" value="MAJOR FACILITATOR SUPERFAMILY (MFS) PROFILE DOMAIN-CONTAINING PROTEIN"/>
    <property type="match status" value="1"/>
</dbReference>
<keyword evidence="6" id="KW-0325">Glycoprotein</keyword>
<dbReference type="GO" id="GO:0005886">
    <property type="term" value="C:plasma membrane"/>
    <property type="evidence" value="ECO:0007669"/>
    <property type="project" value="UniProtKB-SubCell"/>
</dbReference>
<proteinExistence type="inferred from homology"/>
<dbReference type="InterPro" id="IPR050549">
    <property type="entry name" value="MFS_Trehalose_Transporter"/>
</dbReference>
<keyword evidence="4 8" id="KW-1133">Transmembrane helix</keyword>
<feature type="transmembrane region" description="Helical" evidence="8">
    <location>
        <begin position="385"/>
        <end position="406"/>
    </location>
</feature>
<evidence type="ECO:0000259" key="9">
    <source>
        <dbReference type="PROSITE" id="PS50850"/>
    </source>
</evidence>
<dbReference type="SUPFAM" id="SSF103473">
    <property type="entry name" value="MFS general substrate transporter"/>
    <property type="match status" value="1"/>
</dbReference>
<dbReference type="InterPro" id="IPR036259">
    <property type="entry name" value="MFS_trans_sf"/>
</dbReference>
<dbReference type="PRINTS" id="PR00171">
    <property type="entry name" value="SUGRTRNSPORT"/>
</dbReference>
<feature type="transmembrane region" description="Helical" evidence="8">
    <location>
        <begin position="52"/>
        <end position="71"/>
    </location>
</feature>
<evidence type="ECO:0000256" key="2">
    <source>
        <dbReference type="ARBA" id="ARBA00022475"/>
    </source>
</evidence>
<dbReference type="FunFam" id="1.20.1250.20:FF:000055">
    <property type="entry name" value="Facilitated trehalose transporter Tret1-2 homolog"/>
    <property type="match status" value="1"/>
</dbReference>
<comment type="caution">
    <text evidence="10">The sequence shown here is derived from an EMBL/GenBank/DDBJ whole genome shotgun (WGS) entry which is preliminary data.</text>
</comment>
<feature type="transmembrane region" description="Helical" evidence="8">
    <location>
        <begin position="346"/>
        <end position="364"/>
    </location>
</feature>
<reference evidence="10" key="1">
    <citation type="journal article" date="2023" name="G3 (Bethesda)">
        <title>Whole genome assemblies of Zophobas morio and Tenebrio molitor.</title>
        <authorList>
            <person name="Kaur S."/>
            <person name="Stinson S.A."/>
            <person name="diCenzo G.C."/>
        </authorList>
    </citation>
    <scope>NUCLEOTIDE SEQUENCE</scope>
    <source>
        <strain evidence="10">QUZm001</strain>
    </source>
</reference>
<dbReference type="PROSITE" id="PS00217">
    <property type="entry name" value="SUGAR_TRANSPORT_2"/>
    <property type="match status" value="1"/>
</dbReference>
<feature type="transmembrane region" description="Helical" evidence="8">
    <location>
        <begin position="7"/>
        <end position="29"/>
    </location>
</feature>
<dbReference type="GO" id="GO:0022857">
    <property type="term" value="F:transmembrane transporter activity"/>
    <property type="evidence" value="ECO:0007669"/>
    <property type="project" value="InterPro"/>
</dbReference>
<evidence type="ECO:0000256" key="8">
    <source>
        <dbReference type="SAM" id="Phobius"/>
    </source>
</evidence>
<feature type="domain" description="Major facilitator superfamily (MFS) profile" evidence="9">
    <location>
        <begin position="16"/>
        <end position="438"/>
    </location>
</feature>
<evidence type="ECO:0000256" key="7">
    <source>
        <dbReference type="ARBA" id="ARBA00024348"/>
    </source>
</evidence>
<feature type="transmembrane region" description="Helical" evidence="8">
    <location>
        <begin position="108"/>
        <end position="127"/>
    </location>
</feature>
<evidence type="ECO:0000313" key="11">
    <source>
        <dbReference type="Proteomes" id="UP001168821"/>
    </source>
</evidence>
<feature type="transmembrane region" description="Helical" evidence="8">
    <location>
        <begin position="139"/>
        <end position="158"/>
    </location>
</feature>
<evidence type="ECO:0000256" key="5">
    <source>
        <dbReference type="ARBA" id="ARBA00023136"/>
    </source>
</evidence>
<dbReference type="InterPro" id="IPR005828">
    <property type="entry name" value="MFS_sugar_transport-like"/>
</dbReference>
<dbReference type="Proteomes" id="UP001168821">
    <property type="component" value="Unassembled WGS sequence"/>
</dbReference>
<keyword evidence="11" id="KW-1185">Reference proteome</keyword>
<evidence type="ECO:0000313" key="10">
    <source>
        <dbReference type="EMBL" id="KAJ3658146.1"/>
    </source>
</evidence>
<dbReference type="Gene3D" id="1.20.1250.20">
    <property type="entry name" value="MFS general substrate transporter like domains"/>
    <property type="match status" value="1"/>
</dbReference>
<keyword evidence="5 8" id="KW-0472">Membrane</keyword>
<name>A0AA38MJ65_9CUCU</name>
<feature type="transmembrane region" description="Helical" evidence="8">
    <location>
        <begin position="164"/>
        <end position="185"/>
    </location>
</feature>
<keyword evidence="3 8" id="KW-0812">Transmembrane</keyword>
<gene>
    <name evidence="10" type="ORF">Zmor_009904</name>
</gene>
<sequence length="458" mass="50553">MDASSRFYQYLSASTALLSMITGGMHYAWPSPSIPKLTQTNSSAFQITPEEGSWIIIMELIAPIPSCFFSAIITDNIGRKKSILSTSIPYFVSWLIIAFAKSASMLCLARFLAGLCDGVIFTVMPLYIAEIADPNIRGFLGAGISVVWIFGMLLINVIGAYLTIPVTACVSSVVPLVMLATFIWMPESPYFLIMKNDIKQATLSLQKLKGRNDVEDELQRLQNAVKTNNKKWSNFLELLTKKSNQKSLLIIVVLRNAQQMSGLAAIIFYTISIFNEAGDFMSPLGATILYVSIQCVMAAVCSLLIDKTGRRPLLTTSLVGSALTLFLEGTYFYLKDFTNVDTTVFNFVPLLALISFVIVFNVGAQPIPMLIQGEIFPTNVKAMASCFSEVYCCVVAAIISKLFQILKDSFGMFLPFYVFAGCCVLNLIFVTIFVPETKRRTLEEIQETLGEKKAGVKC</sequence>
<dbReference type="EMBL" id="JALNTZ010000003">
    <property type="protein sequence ID" value="KAJ3658146.1"/>
    <property type="molecule type" value="Genomic_DNA"/>
</dbReference>
<feature type="transmembrane region" description="Helical" evidence="8">
    <location>
        <begin position="283"/>
        <end position="305"/>
    </location>
</feature>
<dbReference type="Pfam" id="PF00083">
    <property type="entry name" value="Sugar_tr"/>
    <property type="match status" value="1"/>
</dbReference>